<evidence type="ECO:0000313" key="2">
    <source>
        <dbReference type="EMBL" id="CAB4363371.1"/>
    </source>
</evidence>
<organism evidence="6">
    <name type="scientific">freshwater metagenome</name>
    <dbReference type="NCBI Taxonomy" id="449393"/>
    <lineage>
        <taxon>unclassified sequences</taxon>
        <taxon>metagenomes</taxon>
        <taxon>ecological metagenomes</taxon>
    </lineage>
</organism>
<dbReference type="EMBL" id="CAFBIY010000108">
    <property type="protein sequence ID" value="CAB4852058.1"/>
    <property type="molecule type" value="Genomic_DNA"/>
</dbReference>
<evidence type="ECO:0000313" key="4">
    <source>
        <dbReference type="EMBL" id="CAB4836317.1"/>
    </source>
</evidence>
<accession>A0A6J7I4B0</accession>
<dbReference type="EMBL" id="CAEZYF010000008">
    <property type="protein sequence ID" value="CAB4723172.1"/>
    <property type="molecule type" value="Genomic_DNA"/>
</dbReference>
<feature type="transmembrane region" description="Helical" evidence="1">
    <location>
        <begin position="20"/>
        <end position="38"/>
    </location>
</feature>
<dbReference type="EMBL" id="CAFBOL010000003">
    <property type="protein sequence ID" value="CAB4972364.1"/>
    <property type="molecule type" value="Genomic_DNA"/>
</dbReference>
<gene>
    <name evidence="3" type="ORF">UFOPK2656_01530</name>
    <name evidence="4" type="ORF">UFOPK3099_03116</name>
    <name evidence="5" type="ORF">UFOPK3267_01864</name>
    <name evidence="6" type="ORF">UFOPK3651_01148</name>
    <name evidence="7" type="ORF">UFOPK3931_00239</name>
    <name evidence="2" type="ORF">UFOPK4189_01151</name>
</gene>
<dbReference type="EMBL" id="CAFBMT010000005">
    <property type="protein sequence ID" value="CAB4925673.1"/>
    <property type="molecule type" value="Genomic_DNA"/>
</dbReference>
<keyword evidence="1" id="KW-1133">Transmembrane helix</keyword>
<dbReference type="EMBL" id="CAFAAV010000398">
    <property type="protein sequence ID" value="CAB4836317.1"/>
    <property type="molecule type" value="Genomic_DNA"/>
</dbReference>
<evidence type="ECO:0000313" key="6">
    <source>
        <dbReference type="EMBL" id="CAB4925673.1"/>
    </source>
</evidence>
<sequence length="90" mass="10058">MKVLAPRRPINDTQQSGQTLGRGMDFALVVLVFLGVGYGLDRWLDTKPAFMIGLVIFSVIGQFIKMYYEYTQAMEALEAERAAKRVGRAA</sequence>
<dbReference type="InterPro" id="IPR032820">
    <property type="entry name" value="ATPase_put"/>
</dbReference>
<protein>
    <submittedName>
        <fullName evidence="6">Unannotated protein</fullName>
    </submittedName>
</protein>
<reference evidence="6" key="1">
    <citation type="submission" date="2020-05" db="EMBL/GenBank/DDBJ databases">
        <authorList>
            <person name="Chiriac C."/>
            <person name="Salcher M."/>
            <person name="Ghai R."/>
            <person name="Kavagutti S V."/>
        </authorList>
    </citation>
    <scope>NUCLEOTIDE SEQUENCE</scope>
</reference>
<keyword evidence="1" id="KW-0812">Transmembrane</keyword>
<dbReference type="Pfam" id="PF09527">
    <property type="entry name" value="ATPase_gene1"/>
    <property type="match status" value="1"/>
</dbReference>
<name>A0A6J7I4B0_9ZZZZ</name>
<dbReference type="AlphaFoldDB" id="A0A6J7I4B0"/>
<keyword evidence="1" id="KW-0472">Membrane</keyword>
<feature type="transmembrane region" description="Helical" evidence="1">
    <location>
        <begin position="50"/>
        <end position="68"/>
    </location>
</feature>
<evidence type="ECO:0000313" key="7">
    <source>
        <dbReference type="EMBL" id="CAB4972364.1"/>
    </source>
</evidence>
<evidence type="ECO:0000313" key="5">
    <source>
        <dbReference type="EMBL" id="CAB4852058.1"/>
    </source>
</evidence>
<dbReference type="EMBL" id="CAESGF010000005">
    <property type="protein sequence ID" value="CAB4363371.1"/>
    <property type="molecule type" value="Genomic_DNA"/>
</dbReference>
<evidence type="ECO:0000313" key="3">
    <source>
        <dbReference type="EMBL" id="CAB4723172.1"/>
    </source>
</evidence>
<proteinExistence type="predicted"/>
<evidence type="ECO:0000256" key="1">
    <source>
        <dbReference type="SAM" id="Phobius"/>
    </source>
</evidence>